<evidence type="ECO:0000313" key="2">
    <source>
        <dbReference type="Proteomes" id="UP000237673"/>
    </source>
</evidence>
<dbReference type="Proteomes" id="UP000237673">
    <property type="component" value="Chromosome"/>
</dbReference>
<proteinExistence type="predicted"/>
<evidence type="ECO:0000313" key="1">
    <source>
        <dbReference type="EMBL" id="AUY26871.1"/>
    </source>
</evidence>
<dbReference type="EMBL" id="CP026378">
    <property type="protein sequence ID" value="AUY26871.1"/>
    <property type="molecule type" value="Genomic_DNA"/>
</dbReference>
<dbReference type="GeneID" id="84633679"/>
<protein>
    <submittedName>
        <fullName evidence="1">Uncharacterized protein</fullName>
    </submittedName>
</protein>
<accession>A0ABM6S5M0</accession>
<dbReference type="RefSeq" id="WP_038628917.1">
    <property type="nucleotide sequence ID" value="NZ_CAXOMJ010000020.1"/>
</dbReference>
<organism evidence="1 2">
    <name type="scientific">Mixta calida</name>
    <dbReference type="NCBI Taxonomy" id="665913"/>
    <lineage>
        <taxon>Bacteria</taxon>
        <taxon>Pseudomonadati</taxon>
        <taxon>Pseudomonadota</taxon>
        <taxon>Gammaproteobacteria</taxon>
        <taxon>Enterobacterales</taxon>
        <taxon>Erwiniaceae</taxon>
        <taxon>Mixta</taxon>
    </lineage>
</organism>
<reference evidence="1 2" key="1">
    <citation type="submission" date="2018-01" db="EMBL/GenBank/DDBJ databases">
        <title>Complete and assembled Genome of Pantoea calida DSM22759T.</title>
        <authorList>
            <person name="Stevens M.J.A."/>
            <person name="Zurfluh K."/>
            <person name="Stephan R."/>
        </authorList>
    </citation>
    <scope>NUCLEOTIDE SEQUENCE [LARGE SCALE GENOMIC DNA]</scope>
    <source>
        <strain evidence="1 2">DSM 22759</strain>
    </source>
</reference>
<sequence length="82" mass="8801">MKELSVIEIQAVSGAGKIEDCLSSVFGNFFSDATKVLNGVFNLGYEVEAAQQTGQDFGSRLGKAIEDGVNNILSRFKKEIIG</sequence>
<keyword evidence="2" id="KW-1185">Reference proteome</keyword>
<gene>
    <name evidence="1" type="ORF">C2E16_19565</name>
</gene>
<name>A0ABM6S5M0_9GAMM</name>